<proteinExistence type="predicted"/>
<evidence type="ECO:0000313" key="6">
    <source>
        <dbReference type="EMBL" id="MED6282123.1"/>
    </source>
</evidence>
<comment type="caution">
    <text evidence="6">The sequence shown here is derived from an EMBL/GenBank/DDBJ whole genome shotgun (WGS) entry which is preliminary data.</text>
</comment>
<dbReference type="PANTHER" id="PTHR12011">
    <property type="entry name" value="ADHESION G-PROTEIN COUPLED RECEPTOR"/>
    <property type="match status" value="1"/>
</dbReference>
<feature type="non-terminal residue" evidence="6">
    <location>
        <position position="80"/>
    </location>
</feature>
<dbReference type="Gene3D" id="1.20.1070.10">
    <property type="entry name" value="Rhodopsin 7-helix transmembrane proteins"/>
    <property type="match status" value="1"/>
</dbReference>
<evidence type="ECO:0000256" key="2">
    <source>
        <dbReference type="ARBA" id="ARBA00022692"/>
    </source>
</evidence>
<organism evidence="6 7">
    <name type="scientific">Characodon lateralis</name>
    <dbReference type="NCBI Taxonomy" id="208331"/>
    <lineage>
        <taxon>Eukaryota</taxon>
        <taxon>Metazoa</taxon>
        <taxon>Chordata</taxon>
        <taxon>Craniata</taxon>
        <taxon>Vertebrata</taxon>
        <taxon>Euteleostomi</taxon>
        <taxon>Actinopterygii</taxon>
        <taxon>Neopterygii</taxon>
        <taxon>Teleostei</taxon>
        <taxon>Neoteleostei</taxon>
        <taxon>Acanthomorphata</taxon>
        <taxon>Ovalentaria</taxon>
        <taxon>Atherinomorphae</taxon>
        <taxon>Cyprinodontiformes</taxon>
        <taxon>Goodeidae</taxon>
        <taxon>Characodon</taxon>
    </lineage>
</organism>
<sequence length="80" mass="8468">MHETVGQSGEDQTFCFISFSVCVWLSTGLPALVVAVSVGFTRARGYGTASYCWLSLEGGLLYAFVGPAAVIVLVSLSIME</sequence>
<name>A0ABU7E4E1_9TELE</name>
<keyword evidence="3 5" id="KW-1133">Transmembrane helix</keyword>
<evidence type="ECO:0000256" key="3">
    <source>
        <dbReference type="ARBA" id="ARBA00022989"/>
    </source>
</evidence>
<keyword evidence="4 5" id="KW-0472">Membrane</keyword>
<gene>
    <name evidence="6" type="primary">ADGRB2_3</name>
    <name evidence="6" type="ORF">CHARACLAT_028791</name>
</gene>
<evidence type="ECO:0000256" key="5">
    <source>
        <dbReference type="SAM" id="Phobius"/>
    </source>
</evidence>
<evidence type="ECO:0000256" key="1">
    <source>
        <dbReference type="ARBA" id="ARBA00004141"/>
    </source>
</evidence>
<dbReference type="EMBL" id="JAHUTJ010044899">
    <property type="protein sequence ID" value="MED6282123.1"/>
    <property type="molecule type" value="Genomic_DNA"/>
</dbReference>
<dbReference type="PANTHER" id="PTHR12011:SF41">
    <property type="entry name" value="ADHESION G PROTEIN-COUPLED RECEPTOR B2"/>
    <property type="match status" value="1"/>
</dbReference>
<keyword evidence="6" id="KW-0675">Receptor</keyword>
<reference evidence="6 7" key="1">
    <citation type="submission" date="2021-06" db="EMBL/GenBank/DDBJ databases">
        <authorList>
            <person name="Palmer J.M."/>
        </authorList>
    </citation>
    <scope>NUCLEOTIDE SEQUENCE [LARGE SCALE GENOMIC DNA]</scope>
    <source>
        <strain evidence="6 7">CL_MEX2019</strain>
        <tissue evidence="6">Muscle</tissue>
    </source>
</reference>
<evidence type="ECO:0000313" key="7">
    <source>
        <dbReference type="Proteomes" id="UP001352852"/>
    </source>
</evidence>
<keyword evidence="7" id="KW-1185">Reference proteome</keyword>
<feature type="transmembrane region" description="Helical" evidence="5">
    <location>
        <begin position="60"/>
        <end position="79"/>
    </location>
</feature>
<accession>A0ABU7E4E1</accession>
<comment type="subcellular location">
    <subcellularLocation>
        <location evidence="1">Membrane</location>
        <topology evidence="1">Multi-pass membrane protein</topology>
    </subcellularLocation>
</comment>
<evidence type="ECO:0000256" key="4">
    <source>
        <dbReference type="ARBA" id="ARBA00023136"/>
    </source>
</evidence>
<dbReference type="Proteomes" id="UP001352852">
    <property type="component" value="Unassembled WGS sequence"/>
</dbReference>
<keyword evidence="2 5" id="KW-0812">Transmembrane</keyword>
<feature type="transmembrane region" description="Helical" evidence="5">
    <location>
        <begin position="12"/>
        <end position="40"/>
    </location>
</feature>
<dbReference type="Pfam" id="PF00002">
    <property type="entry name" value="7tm_2"/>
    <property type="match status" value="1"/>
</dbReference>
<protein>
    <submittedName>
        <fullName evidence="6">Adhesion G protein-coupled receptor B2</fullName>
    </submittedName>
</protein>
<dbReference type="InterPro" id="IPR000832">
    <property type="entry name" value="GPCR_2_secretin-like"/>
</dbReference>